<dbReference type="Proteomes" id="UP000199323">
    <property type="component" value="Unassembled WGS sequence"/>
</dbReference>
<accession>A0A1I2EWG1</accession>
<dbReference type="AlphaFoldDB" id="A0A1I2EWG1"/>
<dbReference type="PROSITE" id="PS51318">
    <property type="entry name" value="TAT"/>
    <property type="match status" value="1"/>
</dbReference>
<dbReference type="STRING" id="380248.SAMN05216251_10730"/>
<evidence type="ECO:0008006" key="5">
    <source>
        <dbReference type="Google" id="ProtNLM"/>
    </source>
</evidence>
<feature type="region of interest" description="Disordered" evidence="1">
    <location>
        <begin position="199"/>
        <end position="258"/>
    </location>
</feature>
<feature type="transmembrane region" description="Helical" evidence="2">
    <location>
        <begin position="37"/>
        <end position="58"/>
    </location>
</feature>
<reference evidence="3 4" key="1">
    <citation type="submission" date="2016-10" db="EMBL/GenBank/DDBJ databases">
        <authorList>
            <person name="de Groot N.N."/>
        </authorList>
    </citation>
    <scope>NUCLEOTIDE SEQUENCE [LARGE SCALE GENOMIC DNA]</scope>
    <source>
        <strain evidence="3 4">CGMCC 4.3510</strain>
    </source>
</reference>
<feature type="region of interest" description="Disordered" evidence="1">
    <location>
        <begin position="1"/>
        <end position="35"/>
    </location>
</feature>
<feature type="compositionally biased region" description="Gly residues" evidence="1">
    <location>
        <begin position="90"/>
        <end position="102"/>
    </location>
</feature>
<proteinExistence type="predicted"/>
<gene>
    <name evidence="3" type="ORF">SAMN05216251_10730</name>
</gene>
<sequence>MSTERDDDTTDPAEPTTEPEPAHDPDAPGRPARRSRLLVTAVAAAVLLAGGGGAYWAATADDGGGSKAAPAPLKLTGATGEDAPAQNGTGDSGTSGGTGTTPGTGSAPADGAGGGTYTLTGSLPKGPDSAAVYRGHGPVGAADVQRLAKLLGMSGTAVAQGDSWRVGPANGAGPTLLVTKAAPGTWSYSRYGASGVGPVQPGGPAYPPLPVDPGGPRKMVPMKPQSDGGTGSDSGTDSGTASTQAPSPQPPVSVQRAEDAAAPVLSGLGLSGARVHADETVGAVRVVSADPVVDGLPTHGWSTDLDIASDGRITLGHGRLATLDKGDSYPVVSAAQALKELNGHVMHPDHGIAACPAQSAPKPSPTPTTTLPGQDKTLPHTLPCVPGNGHPLQVRGAVFGLTLDYVSGAQALVPAWLFDVAQPGVSRTGVVAQTAVDPKYIQRDAPGQPTDPKLRHRTVGLSTYHADGRTLELTFYGGVCSTYSAKAAESAGQVRVTVTSTEKEGTVCVALAKKFTEKVTLDKPLGGRTVVDTSDGKPLTAR</sequence>
<evidence type="ECO:0000313" key="4">
    <source>
        <dbReference type="Proteomes" id="UP000199323"/>
    </source>
</evidence>
<keyword evidence="2" id="KW-0472">Membrane</keyword>
<keyword evidence="2" id="KW-0812">Transmembrane</keyword>
<dbReference type="EMBL" id="FONG01000007">
    <property type="protein sequence ID" value="SFE97454.1"/>
    <property type="molecule type" value="Genomic_DNA"/>
</dbReference>
<protein>
    <recommendedName>
        <fullName evidence="5">Large membrane protein</fullName>
    </recommendedName>
</protein>
<organism evidence="3 4">
    <name type="scientific">Actinacidiphila alni</name>
    <dbReference type="NCBI Taxonomy" id="380248"/>
    <lineage>
        <taxon>Bacteria</taxon>
        <taxon>Bacillati</taxon>
        <taxon>Actinomycetota</taxon>
        <taxon>Actinomycetes</taxon>
        <taxon>Kitasatosporales</taxon>
        <taxon>Streptomycetaceae</taxon>
        <taxon>Actinacidiphila</taxon>
    </lineage>
</organism>
<feature type="region of interest" description="Disordered" evidence="1">
    <location>
        <begin position="61"/>
        <end position="123"/>
    </location>
</feature>
<feature type="compositionally biased region" description="Low complexity" evidence="1">
    <location>
        <begin position="233"/>
        <end position="246"/>
    </location>
</feature>
<dbReference type="RefSeq" id="WP_245796031.1">
    <property type="nucleotide sequence ID" value="NZ_FONG01000007.1"/>
</dbReference>
<name>A0A1I2EWG1_9ACTN</name>
<evidence type="ECO:0000313" key="3">
    <source>
        <dbReference type="EMBL" id="SFE97454.1"/>
    </source>
</evidence>
<evidence type="ECO:0000256" key="1">
    <source>
        <dbReference type="SAM" id="MobiDB-lite"/>
    </source>
</evidence>
<dbReference type="InterPro" id="IPR006311">
    <property type="entry name" value="TAT_signal"/>
</dbReference>
<keyword evidence="2" id="KW-1133">Transmembrane helix</keyword>
<keyword evidence="4" id="KW-1185">Reference proteome</keyword>
<evidence type="ECO:0000256" key="2">
    <source>
        <dbReference type="SAM" id="Phobius"/>
    </source>
</evidence>
<feature type="compositionally biased region" description="Acidic residues" evidence="1">
    <location>
        <begin position="1"/>
        <end position="11"/>
    </location>
</feature>
<feature type="compositionally biased region" description="Pro residues" evidence="1">
    <location>
        <begin position="204"/>
        <end position="213"/>
    </location>
</feature>